<proteinExistence type="predicted"/>
<evidence type="ECO:0000313" key="1">
    <source>
        <dbReference type="EMBL" id="VVE77049.1"/>
    </source>
</evidence>
<protein>
    <submittedName>
        <fullName evidence="1">Uncharacterized protein</fullName>
    </submittedName>
</protein>
<accession>A0A5E5ATL3</accession>
<evidence type="ECO:0000313" key="2">
    <source>
        <dbReference type="Proteomes" id="UP000414136"/>
    </source>
</evidence>
<name>A0A5E5ATL3_9BURK</name>
<dbReference type="Proteomes" id="UP000414136">
    <property type="component" value="Unassembled WGS sequence"/>
</dbReference>
<dbReference type="EMBL" id="CABPSQ010000025">
    <property type="protein sequence ID" value="VVE77049.1"/>
    <property type="molecule type" value="Genomic_DNA"/>
</dbReference>
<reference evidence="1 2" key="1">
    <citation type="submission" date="2019-08" db="EMBL/GenBank/DDBJ databases">
        <authorList>
            <person name="Peeters C."/>
        </authorList>
    </citation>
    <scope>NUCLEOTIDE SEQUENCE [LARGE SCALE GENOMIC DNA]</scope>
    <source>
        <strain evidence="1 2">LMG 31118</strain>
    </source>
</reference>
<keyword evidence="2" id="KW-1185">Reference proteome</keyword>
<sequence>MCLLSLPIWRKSRRNGGANSCVIDKCLQVDLWRDITLFPVHMIRNGNDLTHATFSYENVMQHGLILAEFLDQLR</sequence>
<dbReference type="AlphaFoldDB" id="A0A5E5ATL3"/>
<organism evidence="1 2">
    <name type="scientific">Pandoraea captiosa</name>
    <dbReference type="NCBI Taxonomy" id="2508302"/>
    <lineage>
        <taxon>Bacteria</taxon>
        <taxon>Pseudomonadati</taxon>
        <taxon>Pseudomonadota</taxon>
        <taxon>Betaproteobacteria</taxon>
        <taxon>Burkholderiales</taxon>
        <taxon>Burkholderiaceae</taxon>
        <taxon>Pandoraea</taxon>
    </lineage>
</organism>
<gene>
    <name evidence="1" type="ORF">PCA31118_05371</name>
</gene>